<accession>A0A1H4D7C5</accession>
<dbReference type="OrthoDB" id="5540901at2"/>
<keyword evidence="2" id="KW-1185">Reference proteome</keyword>
<name>A0A1H4D7C5_9BACT</name>
<evidence type="ECO:0000313" key="1">
    <source>
        <dbReference type="EMBL" id="SEA68309.1"/>
    </source>
</evidence>
<reference evidence="1 2" key="1">
    <citation type="submission" date="2016-10" db="EMBL/GenBank/DDBJ databases">
        <authorList>
            <person name="de Groot N.N."/>
        </authorList>
    </citation>
    <scope>NUCLEOTIDE SEQUENCE [LARGE SCALE GENOMIC DNA]</scope>
    <source>
        <strain evidence="1 2">DSM 7343</strain>
    </source>
</reference>
<evidence type="ECO:0000313" key="2">
    <source>
        <dbReference type="Proteomes" id="UP000199409"/>
    </source>
</evidence>
<dbReference type="AlphaFoldDB" id="A0A1H4D7C5"/>
<dbReference type="RefSeq" id="WP_092350012.1">
    <property type="nucleotide sequence ID" value="NZ_FNQN01000009.1"/>
</dbReference>
<dbReference type="STRING" id="37625.SAMN05660420_02862"/>
<gene>
    <name evidence="1" type="ORF">SAMN05660420_02862</name>
</gene>
<dbReference type="EMBL" id="FNQN01000009">
    <property type="protein sequence ID" value="SEA68309.1"/>
    <property type="molecule type" value="Genomic_DNA"/>
</dbReference>
<sequence length="172" mass="20742">MSEHLWPLLRLKAESDTETKEVYFKKYLETYVRSSDGQEIEIVDWQGNRIFFNAHFNSFDHAFTENKNYRHSHGVHSKKICKNRARRLLWIKETLKGEVGTIERRQEFRKDGRGRMKKRRTLVVLEERYVVVLEERNGRDEYDFVSAFPADENYLRRIRKNSTLLETKKPQS</sequence>
<protein>
    <submittedName>
        <fullName evidence="1">Uncharacterized protein</fullName>
    </submittedName>
</protein>
<dbReference type="Proteomes" id="UP000199409">
    <property type="component" value="Unassembled WGS sequence"/>
</dbReference>
<organism evidence="1 2">
    <name type="scientific">Desulfuromusa kysingii</name>
    <dbReference type="NCBI Taxonomy" id="37625"/>
    <lineage>
        <taxon>Bacteria</taxon>
        <taxon>Pseudomonadati</taxon>
        <taxon>Thermodesulfobacteriota</taxon>
        <taxon>Desulfuromonadia</taxon>
        <taxon>Desulfuromonadales</taxon>
        <taxon>Geopsychrobacteraceae</taxon>
        <taxon>Desulfuromusa</taxon>
    </lineage>
</organism>
<proteinExistence type="predicted"/>